<feature type="transmembrane region" description="Helical" evidence="7">
    <location>
        <begin position="441"/>
        <end position="459"/>
    </location>
</feature>
<dbReference type="RefSeq" id="XP_001384723.2">
    <property type="nucleotide sequence ID" value="XM_001384686.1"/>
</dbReference>
<feature type="transmembrane region" description="Helical" evidence="7">
    <location>
        <begin position="21"/>
        <end position="42"/>
    </location>
</feature>
<feature type="region of interest" description="Disordered" evidence="6">
    <location>
        <begin position="267"/>
        <end position="296"/>
    </location>
</feature>
<dbReference type="HOGENOM" id="CLU_001265_54_5_1"/>
<feature type="transmembrane region" description="Helical" evidence="7">
    <location>
        <begin position="207"/>
        <end position="231"/>
    </location>
</feature>
<dbReference type="InterPro" id="IPR036259">
    <property type="entry name" value="MFS_trans_sf"/>
</dbReference>
<name>A3LV20_PICST</name>
<dbReference type="OMA" id="PQIMLLI"/>
<keyword evidence="3 7" id="KW-0812">Transmembrane</keyword>
<feature type="transmembrane region" description="Helical" evidence="7">
    <location>
        <begin position="118"/>
        <end position="138"/>
    </location>
</feature>
<evidence type="ECO:0000313" key="9">
    <source>
        <dbReference type="EMBL" id="ABN66694.2"/>
    </source>
</evidence>
<evidence type="ECO:0000256" key="6">
    <source>
        <dbReference type="SAM" id="MobiDB-lite"/>
    </source>
</evidence>
<keyword evidence="5 7" id="KW-0472">Membrane</keyword>
<dbReference type="eggNOG" id="KOG2615">
    <property type="taxonomic scope" value="Eukaryota"/>
</dbReference>
<keyword evidence="2" id="KW-0813">Transport</keyword>
<feature type="transmembrane region" description="Helical" evidence="7">
    <location>
        <begin position="92"/>
        <end position="112"/>
    </location>
</feature>
<gene>
    <name evidence="9" type="ORF">PICST_78175</name>
</gene>
<evidence type="ECO:0000313" key="10">
    <source>
        <dbReference type="Proteomes" id="UP000002258"/>
    </source>
</evidence>
<comment type="subcellular location">
    <subcellularLocation>
        <location evidence="1">Membrane</location>
        <topology evidence="1">Multi-pass membrane protein</topology>
    </subcellularLocation>
</comment>
<dbReference type="Gene3D" id="1.20.1250.20">
    <property type="entry name" value="MFS general substrate transporter like domains"/>
    <property type="match status" value="1"/>
</dbReference>
<protein>
    <recommendedName>
        <fullName evidence="8">Major facilitator superfamily (MFS) profile domain-containing protein</fullName>
    </recommendedName>
</protein>
<dbReference type="Proteomes" id="UP000002258">
    <property type="component" value="Chromosome 5"/>
</dbReference>
<dbReference type="InterPro" id="IPR011701">
    <property type="entry name" value="MFS"/>
</dbReference>
<feature type="transmembrane region" description="Helical" evidence="7">
    <location>
        <begin position="150"/>
        <end position="169"/>
    </location>
</feature>
<evidence type="ECO:0000256" key="5">
    <source>
        <dbReference type="ARBA" id="ARBA00023136"/>
    </source>
</evidence>
<feature type="transmembrane region" description="Helical" evidence="7">
    <location>
        <begin position="409"/>
        <end position="429"/>
    </location>
</feature>
<dbReference type="CDD" id="cd17330">
    <property type="entry name" value="MFS_SLC46_TetA_like"/>
    <property type="match status" value="1"/>
</dbReference>
<dbReference type="PANTHER" id="PTHR23504">
    <property type="entry name" value="MAJOR FACILITATOR SUPERFAMILY DOMAIN-CONTAINING PROTEIN 10"/>
    <property type="match status" value="1"/>
</dbReference>
<feature type="domain" description="Major facilitator superfamily (MFS) profile" evidence="8">
    <location>
        <begin position="21"/>
        <end position="539"/>
    </location>
</feature>
<evidence type="ECO:0000256" key="4">
    <source>
        <dbReference type="ARBA" id="ARBA00022989"/>
    </source>
</evidence>
<sequence length="584" mass="66353">MAGKHKKLTFKEQMQGFPVRQMFIISIIRFSEPLAFTSLFPYLYFMIRDFHIAEREEDISKYSGYLASSFAFCQFLFAVRWGKLSDRIGRKIILLIGLFGTSLSLICFGFSQTYWTALISRSLAGVLNGNVAVLRTMIGEIATERRHQALAFSTLPLLFNFGSIIGPAIGGSKYLTHPRKENPYHPGETMALLEEGLSFYERFIRKYPYALSNIVVSCFLWFSLICGFLFLEETHEVCKYRRDYGVDLGDWLLLKLGFHPPVRPWHHHKHTRNSSSDNNQDNASISSETVDEDDDDDIQSVRPYISRRMSQAIVHRPSYANAFTSRVITVITGNFIISLHNVTYNEFLPVFLASRFRKDGLKFPFRIEGGFGLDVSYIGTLFSSTGIMGMLIVLLIFPMIDRNLGTINGYRLSVSIFPFVYFMVPLAIFTLHDYNPAFPKWVTPVILYTFTSLKTLASATGMPQVMLLNHRAAAKEHRAYVNSATMSIIALARCTGPIVFGYLMSLGDKLSTGELIWWVMSLLAGFGMIQSYWMEDYDDDEDEKVQPEPAADLFEAEALGEEDMQQDFTTIEVSDNEQSSLSTN</sequence>
<reference evidence="9 10" key="1">
    <citation type="journal article" date="2007" name="Nat. Biotechnol.">
        <title>Genome sequence of the lignocellulose-bioconverting and xylose-fermenting yeast Pichia stipitis.</title>
        <authorList>
            <person name="Jeffries T.W."/>
            <person name="Grigoriev I.V."/>
            <person name="Grimwood J."/>
            <person name="Laplaza J.M."/>
            <person name="Aerts A."/>
            <person name="Salamov A."/>
            <person name="Schmutz J."/>
            <person name="Lindquist E."/>
            <person name="Dehal P."/>
            <person name="Shapiro H."/>
            <person name="Jin Y.S."/>
            <person name="Passoth V."/>
            <person name="Richardson P.M."/>
        </authorList>
    </citation>
    <scope>NUCLEOTIDE SEQUENCE [LARGE SCALE GENOMIC DNA]</scope>
    <source>
        <strain evidence="10">ATCC 58785 / CBS 6054 / NBRC 10063 / NRRL Y-11545</strain>
    </source>
</reference>
<dbReference type="InParanoid" id="A3LV20"/>
<dbReference type="PRINTS" id="PR01035">
    <property type="entry name" value="TCRTETA"/>
</dbReference>
<evidence type="ECO:0000256" key="2">
    <source>
        <dbReference type="ARBA" id="ARBA00022448"/>
    </source>
</evidence>
<proteinExistence type="predicted"/>
<evidence type="ECO:0000259" key="8">
    <source>
        <dbReference type="PROSITE" id="PS50850"/>
    </source>
</evidence>
<dbReference type="PROSITE" id="PS50850">
    <property type="entry name" value="MFS"/>
    <property type="match status" value="1"/>
</dbReference>
<evidence type="ECO:0000256" key="3">
    <source>
        <dbReference type="ARBA" id="ARBA00022692"/>
    </source>
</evidence>
<dbReference type="InterPro" id="IPR001958">
    <property type="entry name" value="Tet-R_TetA/multi-R_MdtG-like"/>
</dbReference>
<dbReference type="PANTHER" id="PTHR23504:SF15">
    <property type="entry name" value="MAJOR FACILITATOR SUPERFAMILY (MFS) PROFILE DOMAIN-CONTAINING PROTEIN"/>
    <property type="match status" value="1"/>
</dbReference>
<feature type="transmembrane region" description="Helical" evidence="7">
    <location>
        <begin position="375"/>
        <end position="397"/>
    </location>
</feature>
<dbReference type="GO" id="GO:0016020">
    <property type="term" value="C:membrane"/>
    <property type="evidence" value="ECO:0007669"/>
    <property type="project" value="UniProtKB-SubCell"/>
</dbReference>
<dbReference type="SUPFAM" id="SSF103473">
    <property type="entry name" value="MFS general substrate transporter"/>
    <property type="match status" value="1"/>
</dbReference>
<feature type="compositionally biased region" description="Low complexity" evidence="6">
    <location>
        <begin position="273"/>
        <end position="287"/>
    </location>
</feature>
<feature type="transmembrane region" description="Helical" evidence="7">
    <location>
        <begin position="515"/>
        <end position="534"/>
    </location>
</feature>
<dbReference type="FunCoup" id="A3LV20">
    <property type="interactions" value="77"/>
</dbReference>
<evidence type="ECO:0000256" key="1">
    <source>
        <dbReference type="ARBA" id="ARBA00004141"/>
    </source>
</evidence>
<feature type="transmembrane region" description="Helical" evidence="7">
    <location>
        <begin position="480"/>
        <end position="503"/>
    </location>
</feature>
<keyword evidence="4 7" id="KW-1133">Transmembrane helix</keyword>
<dbReference type="OrthoDB" id="10262656at2759"/>
<dbReference type="GO" id="GO:0022857">
    <property type="term" value="F:transmembrane transporter activity"/>
    <property type="evidence" value="ECO:0007669"/>
    <property type="project" value="InterPro"/>
</dbReference>
<dbReference type="EMBL" id="CP000499">
    <property type="protein sequence ID" value="ABN66694.2"/>
    <property type="molecule type" value="Genomic_DNA"/>
</dbReference>
<keyword evidence="10" id="KW-1185">Reference proteome</keyword>
<feature type="transmembrane region" description="Helical" evidence="7">
    <location>
        <begin position="62"/>
        <end position="80"/>
    </location>
</feature>
<dbReference type="AlphaFoldDB" id="A3LV20"/>
<dbReference type="KEGG" id="pic:PICST_78175"/>
<evidence type="ECO:0000256" key="7">
    <source>
        <dbReference type="SAM" id="Phobius"/>
    </source>
</evidence>
<accession>A3LV20</accession>
<feature type="transmembrane region" description="Helical" evidence="7">
    <location>
        <begin position="318"/>
        <end position="339"/>
    </location>
</feature>
<organism evidence="9 10">
    <name type="scientific">Scheffersomyces stipitis (strain ATCC 58785 / CBS 6054 / NBRC 10063 / NRRL Y-11545)</name>
    <name type="common">Yeast</name>
    <name type="synonym">Pichia stipitis</name>
    <dbReference type="NCBI Taxonomy" id="322104"/>
    <lineage>
        <taxon>Eukaryota</taxon>
        <taxon>Fungi</taxon>
        <taxon>Dikarya</taxon>
        <taxon>Ascomycota</taxon>
        <taxon>Saccharomycotina</taxon>
        <taxon>Pichiomycetes</taxon>
        <taxon>Debaryomycetaceae</taxon>
        <taxon>Scheffersomyces</taxon>
    </lineage>
</organism>
<dbReference type="InterPro" id="IPR020846">
    <property type="entry name" value="MFS_dom"/>
</dbReference>
<dbReference type="Pfam" id="PF07690">
    <property type="entry name" value="MFS_1"/>
    <property type="match status" value="1"/>
</dbReference>
<dbReference type="GeneID" id="4839399"/>